<gene>
    <name evidence="2" type="ORF">Vbra_18481</name>
</gene>
<protein>
    <submittedName>
        <fullName evidence="2">Uncharacterized protein</fullName>
    </submittedName>
</protein>
<accession>A0A0G4GRD7</accession>
<proteinExistence type="predicted"/>
<dbReference type="AlphaFoldDB" id="A0A0G4GRD7"/>
<reference evidence="2 3" key="1">
    <citation type="submission" date="2014-11" db="EMBL/GenBank/DDBJ databases">
        <authorList>
            <person name="Zhu J."/>
            <person name="Qi W."/>
            <person name="Song R."/>
        </authorList>
    </citation>
    <scope>NUCLEOTIDE SEQUENCE [LARGE SCALE GENOMIC DNA]</scope>
</reference>
<dbReference type="VEuPathDB" id="CryptoDB:Vbra_18481"/>
<keyword evidence="3" id="KW-1185">Reference proteome</keyword>
<evidence type="ECO:0000256" key="1">
    <source>
        <dbReference type="SAM" id="MobiDB-lite"/>
    </source>
</evidence>
<evidence type="ECO:0000313" key="2">
    <source>
        <dbReference type="EMBL" id="CEM33107.1"/>
    </source>
</evidence>
<feature type="compositionally biased region" description="Basic and acidic residues" evidence="1">
    <location>
        <begin position="32"/>
        <end position="44"/>
    </location>
</feature>
<dbReference type="EMBL" id="CDMY01000770">
    <property type="protein sequence ID" value="CEM33107.1"/>
    <property type="molecule type" value="Genomic_DNA"/>
</dbReference>
<feature type="compositionally biased region" description="Pro residues" evidence="1">
    <location>
        <begin position="303"/>
        <end position="319"/>
    </location>
</feature>
<dbReference type="PhylomeDB" id="A0A0G4GRD7"/>
<dbReference type="Proteomes" id="UP000041254">
    <property type="component" value="Unassembled WGS sequence"/>
</dbReference>
<dbReference type="InParanoid" id="A0A0G4GRD7"/>
<name>A0A0G4GRD7_VITBC</name>
<feature type="compositionally biased region" description="Basic residues" evidence="1">
    <location>
        <begin position="7"/>
        <end position="17"/>
    </location>
</feature>
<organism evidence="2 3">
    <name type="scientific">Vitrella brassicaformis (strain CCMP3155)</name>
    <dbReference type="NCBI Taxonomy" id="1169540"/>
    <lineage>
        <taxon>Eukaryota</taxon>
        <taxon>Sar</taxon>
        <taxon>Alveolata</taxon>
        <taxon>Colpodellida</taxon>
        <taxon>Vitrellaceae</taxon>
        <taxon>Vitrella</taxon>
    </lineage>
</organism>
<feature type="region of interest" description="Disordered" evidence="1">
    <location>
        <begin position="292"/>
        <end position="319"/>
    </location>
</feature>
<feature type="region of interest" description="Disordered" evidence="1">
    <location>
        <begin position="1"/>
        <end position="44"/>
    </location>
</feature>
<evidence type="ECO:0000313" key="3">
    <source>
        <dbReference type="Proteomes" id="UP000041254"/>
    </source>
</evidence>
<sequence length="319" mass="35475">MSSARSASRRTKRRRRAAPGTAAPSGGESEEERQRREERERDLRRQISDEPGLLGRIMAFLPLHLLLWLSRETWVLAAPNYHHLSISARLRGERSLWQRIPLALVQQIATSLTQLISITFCHPSAIPLWCFDVFLTVVESHVAGRRAANMDGGTLRTITIEKHGWRSNESGTFGREHPARPPLVDPPPTLSALTAIKGLSEFHFDLGGRGWLMPSLEEVTLEEDVSMGYGAAKLGQLIDSSHSVRRIDWCLRAEWWVEDVFERMPTPDPGQPGPLRHLEAIGTIDLNGPCGINESGQLGRIPTPLPLPQQPPPPPAPSP</sequence>